<evidence type="ECO:0000313" key="3">
    <source>
        <dbReference type="Proteomes" id="UP000593566"/>
    </source>
</evidence>
<feature type="compositionally biased region" description="Basic and acidic residues" evidence="1">
    <location>
        <begin position="758"/>
        <end position="783"/>
    </location>
</feature>
<dbReference type="EMBL" id="JACCJB010000005">
    <property type="protein sequence ID" value="KAF6226888.1"/>
    <property type="molecule type" value="Genomic_DNA"/>
</dbReference>
<feature type="region of interest" description="Disordered" evidence="1">
    <location>
        <begin position="282"/>
        <end position="363"/>
    </location>
</feature>
<feature type="compositionally biased region" description="Basic and acidic residues" evidence="1">
    <location>
        <begin position="333"/>
        <end position="363"/>
    </location>
</feature>
<accession>A0A8H6CNT6</accession>
<name>A0A8H6CNT6_9LECA</name>
<feature type="compositionally biased region" description="Low complexity" evidence="1">
    <location>
        <begin position="796"/>
        <end position="809"/>
    </location>
</feature>
<evidence type="ECO:0000256" key="1">
    <source>
        <dbReference type="SAM" id="MobiDB-lite"/>
    </source>
</evidence>
<gene>
    <name evidence="2" type="ORF">HO133_008329</name>
</gene>
<reference evidence="2 3" key="1">
    <citation type="journal article" date="2020" name="Genomics">
        <title>Complete, high-quality genomes from long-read metagenomic sequencing of two wolf lichen thalli reveals enigmatic genome architecture.</title>
        <authorList>
            <person name="McKenzie S.K."/>
            <person name="Walston R.F."/>
            <person name="Allen J.L."/>
        </authorList>
    </citation>
    <scope>NUCLEOTIDE SEQUENCE [LARGE SCALE GENOMIC DNA]</scope>
    <source>
        <strain evidence="2">WasteWater1</strain>
    </source>
</reference>
<feature type="compositionally biased region" description="Polar residues" evidence="1">
    <location>
        <begin position="517"/>
        <end position="531"/>
    </location>
</feature>
<feature type="region of interest" description="Disordered" evidence="1">
    <location>
        <begin position="47"/>
        <end position="75"/>
    </location>
</feature>
<comment type="caution">
    <text evidence="2">The sequence shown here is derived from an EMBL/GenBank/DDBJ whole genome shotgun (WGS) entry which is preliminary data.</text>
</comment>
<dbReference type="Proteomes" id="UP000593566">
    <property type="component" value="Unassembled WGS sequence"/>
</dbReference>
<dbReference type="AlphaFoldDB" id="A0A8H6CNT6"/>
<feature type="compositionally biased region" description="Acidic residues" evidence="1">
    <location>
        <begin position="481"/>
        <end position="490"/>
    </location>
</feature>
<feature type="region of interest" description="Disordered" evidence="1">
    <location>
        <begin position="157"/>
        <end position="192"/>
    </location>
</feature>
<keyword evidence="3" id="KW-1185">Reference proteome</keyword>
<feature type="region of interest" description="Disordered" evidence="1">
    <location>
        <begin position="731"/>
        <end position="835"/>
    </location>
</feature>
<dbReference type="GeneID" id="59336726"/>
<feature type="compositionally biased region" description="Polar residues" evidence="1">
    <location>
        <begin position="316"/>
        <end position="329"/>
    </location>
</feature>
<feature type="compositionally biased region" description="Polar residues" evidence="1">
    <location>
        <begin position="618"/>
        <end position="629"/>
    </location>
</feature>
<sequence length="835" mass="92146">METPICVLDAKTLVDHIQDLKKWIYDGRLRLVVPSCTIEQVEQLYQKSVEPKPTTQEAPRPRTSGKPPKKEHPAFDINPLVAREYLGRLKHRKDQDAGSEQRLFFQETENHEAVCFQQPNEHYTPWKDLDVEEDKPEAIEGPPTSWAEALRRKQNLANGVSEKSMSKAPTKPKLVARTAGSETSPWKVKKDAPKISAKDVPGGLRPLMSCALWRLHESIERNDANQLFLLSDQSETCSVAQKLNIIARSPKEVAATIACKTSRTDLDTFGDLEQEFGVQQKSATLATKDAEETSGENGVSENANEDLSKDEDAMDNSVSSEGTANTDASSIVHEQDLEKQSLERGEKKSLVDGDRREDKVREQDLLVETAPTLTAEHLSNKPAKSVESIKSLVDSIIQQDLEKHLGESGTGINLDGVESQTNLANQPAPEPSVMRSPPESPLPQPQSVGPVQRVQEVQTISDTSPLKLTSTHSTSVLEAAQEPEDSDEEVVVFIPQPKRLSAQQKPPQQSSRPSTPKEQSQQKPAGQSPQKSLVKPQTKGKAARHSPNPSTVGQAHQQPVNSPTVIDPDAFGRDFRVSLNPSPRPPHNPNGHSNHRIRAHIQNTQTGQVPRNLPRQPARTSPPHNAPQESSRRLTPIHGPALKDAPNHRRQASRTSPRRAPAPKAEEVMLTVVESGTPTAAKLSKSQFPESRITEPTDLVPQTIFSTAQFETNEFQPGVYEPTDCVTSSALPNAQLKPNGPQPRVYEASEFVSRPPRPVRESKPRAPRPKVFEAAEFVPRDFVPRTTMPRTQPKQSSPEPESIEPRPSINDVDYVLKSGSTRASARGRGRLWTPS</sequence>
<feature type="compositionally biased region" description="Polar residues" evidence="1">
    <location>
        <begin position="455"/>
        <end position="476"/>
    </location>
</feature>
<evidence type="ECO:0000313" key="2">
    <source>
        <dbReference type="EMBL" id="KAF6226888.1"/>
    </source>
</evidence>
<proteinExistence type="predicted"/>
<protein>
    <submittedName>
        <fullName evidence="2">Uncharacterized protein</fullName>
    </submittedName>
</protein>
<feature type="region of interest" description="Disordered" evidence="1">
    <location>
        <begin position="406"/>
        <end position="665"/>
    </location>
</feature>
<organism evidence="2 3">
    <name type="scientific">Letharia lupina</name>
    <dbReference type="NCBI Taxonomy" id="560253"/>
    <lineage>
        <taxon>Eukaryota</taxon>
        <taxon>Fungi</taxon>
        <taxon>Dikarya</taxon>
        <taxon>Ascomycota</taxon>
        <taxon>Pezizomycotina</taxon>
        <taxon>Lecanoromycetes</taxon>
        <taxon>OSLEUM clade</taxon>
        <taxon>Lecanoromycetidae</taxon>
        <taxon>Lecanorales</taxon>
        <taxon>Lecanorineae</taxon>
        <taxon>Parmeliaceae</taxon>
        <taxon>Letharia</taxon>
    </lineage>
</organism>
<feature type="compositionally biased region" description="Low complexity" evidence="1">
    <location>
        <begin position="501"/>
        <end position="516"/>
    </location>
</feature>
<dbReference type="RefSeq" id="XP_037155197.1">
    <property type="nucleotide sequence ID" value="XM_037299196.1"/>
</dbReference>
<feature type="compositionally biased region" description="Polar residues" evidence="1">
    <location>
        <begin position="547"/>
        <end position="564"/>
    </location>
</feature>